<evidence type="ECO:0000256" key="5">
    <source>
        <dbReference type="ARBA" id="ARBA00023136"/>
    </source>
</evidence>
<keyword evidence="3 7" id="KW-0812">Transmembrane</keyword>
<evidence type="ECO:0000256" key="1">
    <source>
        <dbReference type="ARBA" id="ARBA00004651"/>
    </source>
</evidence>
<evidence type="ECO:0000256" key="2">
    <source>
        <dbReference type="ARBA" id="ARBA00022475"/>
    </source>
</evidence>
<feature type="domain" description="ABC3 transporter permease C-terminal" evidence="8">
    <location>
        <begin position="680"/>
        <end position="798"/>
    </location>
</feature>
<dbReference type="Pfam" id="PF02687">
    <property type="entry name" value="FtsX"/>
    <property type="match status" value="2"/>
</dbReference>
<dbReference type="GO" id="GO:0022857">
    <property type="term" value="F:transmembrane transporter activity"/>
    <property type="evidence" value="ECO:0007669"/>
    <property type="project" value="TreeGrafter"/>
</dbReference>
<feature type="transmembrane region" description="Helical" evidence="7">
    <location>
        <begin position="767"/>
        <end position="794"/>
    </location>
</feature>
<dbReference type="RefSeq" id="WP_022202512.1">
    <property type="nucleotide sequence ID" value="NZ_CATYWZ010000049.1"/>
</dbReference>
<reference evidence="9 10" key="1">
    <citation type="submission" date="2015-09" db="EMBL/GenBank/DDBJ databases">
        <authorList>
            <consortium name="Pathogen Informatics"/>
        </authorList>
    </citation>
    <scope>NUCLEOTIDE SEQUENCE [LARGE SCALE GENOMIC DNA]</scope>
    <source>
        <strain evidence="9 10">2789STDY5834865</strain>
    </source>
</reference>
<dbReference type="Proteomes" id="UP000095512">
    <property type="component" value="Unassembled WGS sequence"/>
</dbReference>
<comment type="similarity">
    <text evidence="6">Belongs to the ABC-4 integral membrane protein family.</text>
</comment>
<feature type="transmembrane region" description="Helical" evidence="7">
    <location>
        <begin position="252"/>
        <end position="279"/>
    </location>
</feature>
<keyword evidence="5 7" id="KW-0472">Membrane</keyword>
<evidence type="ECO:0000259" key="8">
    <source>
        <dbReference type="Pfam" id="PF02687"/>
    </source>
</evidence>
<sequence length="807" mass="91249">MTWPFENDTSAITKKLAKNSLKSGKMRNLLIILTISLSIALMSGLALYIASMQTANSRQLENLQQVFFYDITEQQCDTLRLDSRISEMRVTKYGKRSEIENYVIWPMYIEQSEGKIQSAEISEGQYPSAENEIAVDVSYLERIGENLEIGDTISFSFYDGTQESFVLSGLTDTGSTSDVYPVYFSEQYAETGGQLKDTLFVAAAQIQEAKSMTANEFLDTIHAIGADCGIERPSIGENSAFVQSLTFNPKNMLIAVCIGLVVLFAGVVVIYSIFYISIINRIQYFGQLRTIGTTGKQIKRIVKREGTLLFCIGAPSGLAMGSIFAWILNSEGWSWINFLIWGALIILAEYIAVLYSISKPAKIASKVSPIEAYKTKGVLQKFKTPKHLFRRITPFSMAKMNTSRNRKKFLMTSFSLAISGIIFMVGSAFLTSFNQEAYARNGIMEHGEVRIYLSENAAQVNEQGYAGIQVNNPLNDTFVREISRVNGVKEIIPFEKLYCTFEYNGRRDDDFIVPFTEEEFTHLSKYIETQDRSYLDIVENKEIFVLKNDAVEEIYGWKFQPGDTIKFEWFDGTEYREDVFSIGGEITSEKAYSNPECFTALGVSGWFIMPDELVHTMLPESCNINSEVLLSTEWDSKESEITQQLKAIIANADDLQMRTLRDSINSKAGMYNTLFTSIIGISIFIMMFSLISLINTLVTNIMTRKRELSVLQSIGMTKRQLNNMVQYEAGLIAVWNIIITLLVGGFLGFMLIWGLNSIGMNYLHWAYPIWFALLYAVVVLVMPVIITKAAIYFLQKKSIVERLREIE</sequence>
<feature type="domain" description="ABC3 transporter permease C-terminal" evidence="8">
    <location>
        <begin position="257"/>
        <end position="362"/>
    </location>
</feature>
<feature type="transmembrane region" description="Helical" evidence="7">
    <location>
        <begin position="409"/>
        <end position="430"/>
    </location>
</feature>
<evidence type="ECO:0000256" key="6">
    <source>
        <dbReference type="ARBA" id="ARBA00038076"/>
    </source>
</evidence>
<proteinExistence type="inferred from homology"/>
<evidence type="ECO:0000313" key="9">
    <source>
        <dbReference type="EMBL" id="CUP27337.1"/>
    </source>
</evidence>
<protein>
    <submittedName>
        <fullName evidence="9">Permease</fullName>
    </submittedName>
</protein>
<evidence type="ECO:0000256" key="4">
    <source>
        <dbReference type="ARBA" id="ARBA00022989"/>
    </source>
</evidence>
<evidence type="ECO:0000256" key="7">
    <source>
        <dbReference type="SAM" id="Phobius"/>
    </source>
</evidence>
<evidence type="ECO:0000313" key="10">
    <source>
        <dbReference type="Proteomes" id="UP000095512"/>
    </source>
</evidence>
<dbReference type="EMBL" id="CZAB01000027">
    <property type="protein sequence ID" value="CUP27337.1"/>
    <property type="molecule type" value="Genomic_DNA"/>
</dbReference>
<dbReference type="AlphaFoldDB" id="A0A174LXE1"/>
<dbReference type="PANTHER" id="PTHR30572">
    <property type="entry name" value="MEMBRANE COMPONENT OF TRANSPORTER-RELATED"/>
    <property type="match status" value="1"/>
</dbReference>
<comment type="subcellular location">
    <subcellularLocation>
        <location evidence="1">Cell membrane</location>
        <topology evidence="1">Multi-pass membrane protein</topology>
    </subcellularLocation>
</comment>
<dbReference type="GO" id="GO:0005886">
    <property type="term" value="C:plasma membrane"/>
    <property type="evidence" value="ECO:0007669"/>
    <property type="project" value="UniProtKB-SubCell"/>
</dbReference>
<feature type="transmembrane region" description="Helical" evidence="7">
    <location>
        <begin position="674"/>
        <end position="698"/>
    </location>
</feature>
<accession>A0A174LXE1</accession>
<keyword evidence="2" id="KW-1003">Cell membrane</keyword>
<evidence type="ECO:0000256" key="3">
    <source>
        <dbReference type="ARBA" id="ARBA00022692"/>
    </source>
</evidence>
<dbReference type="PANTHER" id="PTHR30572:SF4">
    <property type="entry name" value="ABC TRANSPORTER PERMEASE YTRF"/>
    <property type="match status" value="1"/>
</dbReference>
<organism evidence="9 10">
    <name type="scientific">Enterocloster clostridioformis</name>
    <dbReference type="NCBI Taxonomy" id="1531"/>
    <lineage>
        <taxon>Bacteria</taxon>
        <taxon>Bacillati</taxon>
        <taxon>Bacillota</taxon>
        <taxon>Clostridia</taxon>
        <taxon>Lachnospirales</taxon>
        <taxon>Lachnospiraceae</taxon>
        <taxon>Enterocloster</taxon>
    </lineage>
</organism>
<gene>
    <name evidence="9" type="ORF">ERS852480_02982</name>
</gene>
<dbReference type="InterPro" id="IPR050250">
    <property type="entry name" value="Macrolide_Exporter_MacB"/>
</dbReference>
<dbReference type="InterPro" id="IPR003838">
    <property type="entry name" value="ABC3_permease_C"/>
</dbReference>
<feature type="transmembrane region" description="Helical" evidence="7">
    <location>
        <begin position="306"/>
        <end position="328"/>
    </location>
</feature>
<feature type="transmembrane region" description="Helical" evidence="7">
    <location>
        <begin position="29"/>
        <end position="50"/>
    </location>
</feature>
<feature type="transmembrane region" description="Helical" evidence="7">
    <location>
        <begin position="729"/>
        <end position="755"/>
    </location>
</feature>
<feature type="transmembrane region" description="Helical" evidence="7">
    <location>
        <begin position="334"/>
        <end position="357"/>
    </location>
</feature>
<keyword evidence="4 7" id="KW-1133">Transmembrane helix</keyword>
<name>A0A174LXE1_9FIRM</name>